<organism evidence="1">
    <name type="scientific">Geobacillus sp. (strain Y4.1MC1)</name>
    <dbReference type="NCBI Taxonomy" id="581103"/>
    <lineage>
        <taxon>Bacteria</taxon>
        <taxon>Bacillati</taxon>
        <taxon>Bacillota</taxon>
        <taxon>Bacilli</taxon>
        <taxon>Bacillales</taxon>
        <taxon>Anoxybacillaceae</taxon>
        <taxon>Geobacillus</taxon>
    </lineage>
</organism>
<reference evidence="1" key="1">
    <citation type="submission" date="2010-10" db="EMBL/GenBank/DDBJ databases">
        <title>Complete sequence of chromosome of Geobacillus sp. Y4.1MC1.</title>
        <authorList>
            <consortium name="US DOE Joint Genome Institute"/>
            <person name="Lucas S."/>
            <person name="Copeland A."/>
            <person name="Lapidus A."/>
            <person name="Cheng J.-F."/>
            <person name="Bruce D."/>
            <person name="Goodwin L."/>
            <person name="Pitluck S."/>
            <person name="Chertkov O."/>
            <person name="Zhang X."/>
            <person name="Detter J.C."/>
            <person name="Han C."/>
            <person name="Tapia R."/>
            <person name="Land M."/>
            <person name="Hauser L."/>
            <person name="Jeffries C."/>
            <person name="Kyrpides N."/>
            <person name="Ivanova N."/>
            <person name="Ovchinnikova G."/>
            <person name="Brumm P."/>
            <person name="Mead D."/>
            <person name="Woyke T."/>
        </authorList>
    </citation>
    <scope>NUCLEOTIDE SEQUENCE [LARGE SCALE GENOMIC DNA]</scope>
    <source>
        <strain evidence="1">Y4.1MC1</strain>
    </source>
</reference>
<gene>
    <name evidence="1" type="ORF">GY4MC1_2292</name>
</gene>
<proteinExistence type="predicted"/>
<accession>A0A7U3YFW4</accession>
<evidence type="ECO:0000313" key="1">
    <source>
        <dbReference type="EMBL" id="ADP75022.1"/>
    </source>
</evidence>
<dbReference type="EMBL" id="CP002293">
    <property type="protein sequence ID" value="ADP75022.1"/>
    <property type="molecule type" value="Genomic_DNA"/>
</dbReference>
<protein>
    <submittedName>
        <fullName evidence="1">Uncharacterized protein</fullName>
    </submittedName>
</protein>
<sequence length="115" mass="11716">MKSIVKSGGVIKGAGKALGPISAGLSFYSNLEEAKKDKLSGEKAVIRAVRDTAIDVAAGGAVQVGMTALFTVAIPIPGVGTAVGVAFGVIANTVLTTKFGKNNKSVMDRIKSWSH</sequence>
<name>A0A7U3YFW4_GEOS0</name>
<dbReference type="AlphaFoldDB" id="A0A7U3YFW4"/>
<dbReference type="KEGG" id="gmc:GY4MC1_2292"/>